<protein>
    <recommendedName>
        <fullName evidence="2">Transglutaminase-like domain-containing protein</fullName>
    </recommendedName>
</protein>
<gene>
    <name evidence="3" type="ORF">PN36_23220</name>
</gene>
<name>A0A0A6PEG9_9GAMM</name>
<dbReference type="InterPro" id="IPR038765">
    <property type="entry name" value="Papain-like_cys_pep_sf"/>
</dbReference>
<reference evidence="3 4" key="1">
    <citation type="journal article" date="2016" name="Front. Microbiol.">
        <title>Single-Cell (Meta-)Genomics of a Dimorphic Candidatus Thiomargarita nelsonii Reveals Genomic Plasticity.</title>
        <authorList>
            <person name="Flood B.E."/>
            <person name="Fliss P."/>
            <person name="Jones D.S."/>
            <person name="Dick G.J."/>
            <person name="Jain S."/>
            <person name="Kaster A.K."/>
            <person name="Winkel M."/>
            <person name="Mussmann M."/>
            <person name="Bailey J."/>
        </authorList>
    </citation>
    <scope>NUCLEOTIDE SEQUENCE [LARGE SCALE GENOMIC DNA]</scope>
    <source>
        <strain evidence="3">Hydrate Ridge</strain>
    </source>
</reference>
<dbReference type="Pfam" id="PF01841">
    <property type="entry name" value="Transglut_core"/>
    <property type="match status" value="1"/>
</dbReference>
<dbReference type="InterPro" id="IPR052901">
    <property type="entry name" value="Bact_TGase-like"/>
</dbReference>
<keyword evidence="1" id="KW-0812">Transmembrane</keyword>
<evidence type="ECO:0000256" key="1">
    <source>
        <dbReference type="SAM" id="Phobius"/>
    </source>
</evidence>
<evidence type="ECO:0000259" key="2">
    <source>
        <dbReference type="SMART" id="SM00460"/>
    </source>
</evidence>
<keyword evidence="1" id="KW-0472">Membrane</keyword>
<organism evidence="3 4">
    <name type="scientific">Candidatus Thiomargarita nelsonii</name>
    <dbReference type="NCBI Taxonomy" id="1003181"/>
    <lineage>
        <taxon>Bacteria</taxon>
        <taxon>Pseudomonadati</taxon>
        <taxon>Pseudomonadota</taxon>
        <taxon>Gammaproteobacteria</taxon>
        <taxon>Thiotrichales</taxon>
        <taxon>Thiotrichaceae</taxon>
        <taxon>Thiomargarita</taxon>
    </lineage>
</organism>
<feature type="transmembrane region" description="Helical" evidence="1">
    <location>
        <begin position="78"/>
        <end position="98"/>
    </location>
</feature>
<dbReference type="Gene3D" id="3.10.620.30">
    <property type="match status" value="1"/>
</dbReference>
<sequence>MTPPPFLLGSTLLFWGWQSQSQLLPFAILMAIILESPHWTKWRWTLTDKDFNLVIDFTSFSLIIAVIYLTTQQSSHGLMILLNSLPILFFMLITTQTYSTQGTIKLSSLFLSLRHYESKVGKPHPKANQRINLSYPYMMICLLSSSLNNTPWYFVGICVLIGYGLWAARPQRYSLTIFGLLLVIACTLAYMTQLGIYRLHSKVEELILNWFEEMFWADRDPYRQNTAIGDIGKLKQSNKIILRVKTPNPLLLRETSYNTYFHTTWLAKPSKLSEISYANDVWTYEKFKLKKEKKENSPEISTYLRKGKGMLALPHGTYQISNIPVLSLQHNNFGAIKIENGPELINYTAHFAQKTPLDSTPSKFDLYLPPHEKPYLKELSNQLNLAHQTEQQVLNTLSRFFEQNFQYTLKLSAPTQRNITPLEDFLRHSRAGHCEYFATATALLLRTAGIPSRYAAGYAVVEFSQLENAYVVRKRHAHAWTLAYINGRWQEFDTTPATWVSMEQEMATWWEPINDLWSYLGYQLTKWRWRENGNDWLLWLILPLTMIFIWRLYEKKLPVLKKTAQETVAKLGTDSPFYQIVRQLNTSGYNRQAGETLTIWIKRIQMLDTNIQTMLTLHQRYRFDPVGISPQEKAVLTRHVKTWLENSKTR</sequence>
<feature type="transmembrane region" description="Helical" evidence="1">
    <location>
        <begin position="51"/>
        <end position="71"/>
    </location>
</feature>
<dbReference type="SMART" id="SM00460">
    <property type="entry name" value="TGc"/>
    <property type="match status" value="1"/>
</dbReference>
<dbReference type="Proteomes" id="UP000030428">
    <property type="component" value="Unassembled WGS sequence"/>
</dbReference>
<feature type="transmembrane region" description="Helical" evidence="1">
    <location>
        <begin position="175"/>
        <end position="197"/>
    </location>
</feature>
<keyword evidence="1" id="KW-1133">Transmembrane helix</keyword>
<accession>A0A0A6PEG9</accession>
<keyword evidence="4" id="KW-1185">Reference proteome</keyword>
<dbReference type="AlphaFoldDB" id="A0A0A6PEG9"/>
<feature type="domain" description="Transglutaminase-like" evidence="2">
    <location>
        <begin position="426"/>
        <end position="496"/>
    </location>
</feature>
<feature type="transmembrane region" description="Helical" evidence="1">
    <location>
        <begin position="152"/>
        <end position="168"/>
    </location>
</feature>
<proteinExistence type="predicted"/>
<feature type="transmembrane region" description="Helical" evidence="1">
    <location>
        <begin position="536"/>
        <end position="553"/>
    </location>
</feature>
<comment type="caution">
    <text evidence="3">The sequence shown here is derived from an EMBL/GenBank/DDBJ whole genome shotgun (WGS) entry which is preliminary data.</text>
</comment>
<dbReference type="PANTHER" id="PTHR42736:SF1">
    <property type="entry name" value="PROTEIN-GLUTAMINE GAMMA-GLUTAMYLTRANSFERASE"/>
    <property type="match status" value="1"/>
</dbReference>
<dbReference type="InterPro" id="IPR002931">
    <property type="entry name" value="Transglutaminase-like"/>
</dbReference>
<dbReference type="EMBL" id="JSZA02000112">
    <property type="protein sequence ID" value="KHD09133.1"/>
    <property type="molecule type" value="Genomic_DNA"/>
</dbReference>
<dbReference type="SUPFAM" id="SSF54001">
    <property type="entry name" value="Cysteine proteinases"/>
    <property type="match status" value="1"/>
</dbReference>
<evidence type="ECO:0000313" key="3">
    <source>
        <dbReference type="EMBL" id="KHD09133.1"/>
    </source>
</evidence>
<dbReference type="PANTHER" id="PTHR42736">
    <property type="entry name" value="PROTEIN-GLUTAMINE GAMMA-GLUTAMYLTRANSFERASE"/>
    <property type="match status" value="1"/>
</dbReference>
<evidence type="ECO:0000313" key="4">
    <source>
        <dbReference type="Proteomes" id="UP000030428"/>
    </source>
</evidence>